<evidence type="ECO:0000256" key="4">
    <source>
        <dbReference type="ARBA" id="ARBA00023125"/>
    </source>
</evidence>
<evidence type="ECO:0000256" key="1">
    <source>
        <dbReference type="ARBA" id="ARBA00022723"/>
    </source>
</evidence>
<gene>
    <name evidence="7" type="ORF">MEUPH1_LOCUS13591</name>
</gene>
<name>A0AAV0WRD1_9HEMI</name>
<dbReference type="InterPro" id="IPR038441">
    <property type="entry name" value="THAP_Znf_sf"/>
</dbReference>
<dbReference type="InterPro" id="IPR006612">
    <property type="entry name" value="THAP_Znf"/>
</dbReference>
<dbReference type="Pfam" id="PF05485">
    <property type="entry name" value="THAP"/>
    <property type="match status" value="1"/>
</dbReference>
<comment type="caution">
    <text evidence="7">The sequence shown here is derived from an EMBL/GenBank/DDBJ whole genome shotgun (WGS) entry which is preliminary data.</text>
</comment>
<dbReference type="AlphaFoldDB" id="A0AAV0WRD1"/>
<protein>
    <recommendedName>
        <fullName evidence="6">THAP-type domain-containing protein</fullName>
    </recommendedName>
</protein>
<keyword evidence="1" id="KW-0479">Metal-binding</keyword>
<dbReference type="Gene3D" id="6.20.210.20">
    <property type="entry name" value="THAP domain"/>
    <property type="match status" value="1"/>
</dbReference>
<dbReference type="SUPFAM" id="SSF57716">
    <property type="entry name" value="Glucocorticoid receptor-like (DNA-binding domain)"/>
    <property type="match status" value="1"/>
</dbReference>
<proteinExistence type="predicted"/>
<dbReference type="PROSITE" id="PS50950">
    <property type="entry name" value="ZF_THAP"/>
    <property type="match status" value="1"/>
</dbReference>
<accession>A0AAV0WRD1</accession>
<keyword evidence="8" id="KW-1185">Reference proteome</keyword>
<dbReference type="GO" id="GO:0003677">
    <property type="term" value="F:DNA binding"/>
    <property type="evidence" value="ECO:0007669"/>
    <property type="project" value="UniProtKB-UniRule"/>
</dbReference>
<keyword evidence="4 5" id="KW-0238">DNA-binding</keyword>
<reference evidence="7 8" key="1">
    <citation type="submission" date="2023-01" db="EMBL/GenBank/DDBJ databases">
        <authorList>
            <person name="Whitehead M."/>
        </authorList>
    </citation>
    <scope>NUCLEOTIDE SEQUENCE [LARGE SCALE GENOMIC DNA]</scope>
</reference>
<dbReference type="EMBL" id="CARXXK010000002">
    <property type="protein sequence ID" value="CAI6358031.1"/>
    <property type="molecule type" value="Genomic_DNA"/>
</dbReference>
<sequence length="161" mass="18256">MVNRCVICGNVDGDNNVSLHRIPTDGRRLQWVEFVVNQGFHVNLSSRLCSRHFVPGIDYVEGDARRRRLDRAAVPSLVVGPYREREDHVENVDAGVQVPRDELLLEDNIEVVEVMMDNDNVEVVEVMMDNDNVEADEVAMNDDNVEIVIVNGDEQVSEKNK</sequence>
<evidence type="ECO:0000259" key="6">
    <source>
        <dbReference type="PROSITE" id="PS50950"/>
    </source>
</evidence>
<dbReference type="Proteomes" id="UP001160148">
    <property type="component" value="Unassembled WGS sequence"/>
</dbReference>
<evidence type="ECO:0000313" key="7">
    <source>
        <dbReference type="EMBL" id="CAI6358031.1"/>
    </source>
</evidence>
<evidence type="ECO:0000256" key="3">
    <source>
        <dbReference type="ARBA" id="ARBA00022833"/>
    </source>
</evidence>
<organism evidence="7 8">
    <name type="scientific">Macrosiphum euphorbiae</name>
    <name type="common">potato aphid</name>
    <dbReference type="NCBI Taxonomy" id="13131"/>
    <lineage>
        <taxon>Eukaryota</taxon>
        <taxon>Metazoa</taxon>
        <taxon>Ecdysozoa</taxon>
        <taxon>Arthropoda</taxon>
        <taxon>Hexapoda</taxon>
        <taxon>Insecta</taxon>
        <taxon>Pterygota</taxon>
        <taxon>Neoptera</taxon>
        <taxon>Paraneoptera</taxon>
        <taxon>Hemiptera</taxon>
        <taxon>Sternorrhyncha</taxon>
        <taxon>Aphidomorpha</taxon>
        <taxon>Aphidoidea</taxon>
        <taxon>Aphididae</taxon>
        <taxon>Macrosiphini</taxon>
        <taxon>Macrosiphum</taxon>
    </lineage>
</organism>
<keyword evidence="2 5" id="KW-0863">Zinc-finger</keyword>
<evidence type="ECO:0000256" key="5">
    <source>
        <dbReference type="PROSITE-ProRule" id="PRU00309"/>
    </source>
</evidence>
<keyword evidence="3" id="KW-0862">Zinc</keyword>
<dbReference type="SMART" id="SM00980">
    <property type="entry name" value="THAP"/>
    <property type="match status" value="1"/>
</dbReference>
<feature type="domain" description="THAP-type" evidence="6">
    <location>
        <begin position="1"/>
        <end position="78"/>
    </location>
</feature>
<dbReference type="GO" id="GO:0008270">
    <property type="term" value="F:zinc ion binding"/>
    <property type="evidence" value="ECO:0007669"/>
    <property type="project" value="UniProtKB-KW"/>
</dbReference>
<evidence type="ECO:0000313" key="8">
    <source>
        <dbReference type="Proteomes" id="UP001160148"/>
    </source>
</evidence>
<evidence type="ECO:0000256" key="2">
    <source>
        <dbReference type="ARBA" id="ARBA00022771"/>
    </source>
</evidence>